<evidence type="ECO:0000256" key="5">
    <source>
        <dbReference type="ARBA" id="ARBA00022692"/>
    </source>
</evidence>
<dbReference type="Proteomes" id="UP000768471">
    <property type="component" value="Unassembled WGS sequence"/>
</dbReference>
<evidence type="ECO:0000256" key="1">
    <source>
        <dbReference type="ARBA" id="ARBA00004370"/>
    </source>
</evidence>
<dbReference type="PANTHER" id="PTHR35851">
    <property type="entry name" value="CELL DIVISION PROTEIN FTSQ"/>
    <property type="match status" value="1"/>
</dbReference>
<feature type="transmembrane region" description="Helical" evidence="9">
    <location>
        <begin position="16"/>
        <end position="34"/>
    </location>
</feature>
<dbReference type="Gene3D" id="3.40.50.11690">
    <property type="entry name" value="Cell division protein FtsQ/DivIB"/>
    <property type="match status" value="1"/>
</dbReference>
<comment type="subunit">
    <text evidence="9">Part of a complex composed of FtsB, FtsL and FtsQ.</text>
</comment>
<evidence type="ECO:0000256" key="10">
    <source>
        <dbReference type="SAM" id="MobiDB-lite"/>
    </source>
</evidence>
<comment type="subcellular location">
    <subcellularLocation>
        <location evidence="9">Cell inner membrane</location>
        <topology evidence="9">Single-pass type II membrane protein</topology>
    </subcellularLocation>
    <subcellularLocation>
        <location evidence="1">Membrane</location>
    </subcellularLocation>
    <text evidence="9">Localizes to the division septum.</text>
</comment>
<dbReference type="RefSeq" id="WP_197903120.1">
    <property type="nucleotide sequence ID" value="NZ_JACSGR010000004.1"/>
</dbReference>
<evidence type="ECO:0000313" key="13">
    <source>
        <dbReference type="Proteomes" id="UP000768471"/>
    </source>
</evidence>
<dbReference type="InterPro" id="IPR034746">
    <property type="entry name" value="POTRA"/>
</dbReference>
<dbReference type="EMBL" id="JACSGR010000004">
    <property type="protein sequence ID" value="MBH5329285.1"/>
    <property type="molecule type" value="Genomic_DNA"/>
</dbReference>
<dbReference type="PANTHER" id="PTHR35851:SF1">
    <property type="entry name" value="CELL DIVISION PROTEIN FTSQ"/>
    <property type="match status" value="1"/>
</dbReference>
<keyword evidence="4 9" id="KW-0132">Cell division</keyword>
<comment type="function">
    <text evidence="9">Essential cell division protein. May link together the upstream cell division proteins, which are predominantly cytoplasmic, with the downstream cell division proteins, which are predominantly periplasmic. May control correct divisome assembly.</text>
</comment>
<keyword evidence="13" id="KW-1185">Reference proteome</keyword>
<dbReference type="InterPro" id="IPR045335">
    <property type="entry name" value="FtsQ_C_sf"/>
</dbReference>
<dbReference type="Gene3D" id="3.10.20.310">
    <property type="entry name" value="membrane protein fhac"/>
    <property type="match status" value="1"/>
</dbReference>
<keyword evidence="8 9" id="KW-0131">Cell cycle</keyword>
<evidence type="ECO:0000256" key="3">
    <source>
        <dbReference type="ARBA" id="ARBA00022519"/>
    </source>
</evidence>
<keyword evidence="5 9" id="KW-0812">Transmembrane</keyword>
<keyword evidence="6 9" id="KW-1133">Transmembrane helix</keyword>
<evidence type="ECO:0000256" key="4">
    <source>
        <dbReference type="ARBA" id="ARBA00022618"/>
    </source>
</evidence>
<dbReference type="InterPro" id="IPR026579">
    <property type="entry name" value="FtsQ"/>
</dbReference>
<dbReference type="InterPro" id="IPR005548">
    <property type="entry name" value="Cell_div_FtsQ/DivIB_C"/>
</dbReference>
<evidence type="ECO:0000256" key="8">
    <source>
        <dbReference type="ARBA" id="ARBA00023306"/>
    </source>
</evidence>
<comment type="caution">
    <text evidence="12">The sequence shown here is derived from an EMBL/GenBank/DDBJ whole genome shotgun (WGS) entry which is preliminary data.</text>
</comment>
<feature type="region of interest" description="Disordered" evidence="10">
    <location>
        <begin position="233"/>
        <end position="254"/>
    </location>
</feature>
<dbReference type="Pfam" id="PF03799">
    <property type="entry name" value="FtsQ_DivIB_C"/>
    <property type="match status" value="1"/>
</dbReference>
<evidence type="ECO:0000256" key="7">
    <source>
        <dbReference type="ARBA" id="ARBA00023136"/>
    </source>
</evidence>
<proteinExistence type="inferred from homology"/>
<organism evidence="12 13">
    <name type="scientific">Eikenella glucosivorans</name>
    <dbReference type="NCBI Taxonomy" id="2766967"/>
    <lineage>
        <taxon>Bacteria</taxon>
        <taxon>Pseudomonadati</taxon>
        <taxon>Pseudomonadota</taxon>
        <taxon>Betaproteobacteria</taxon>
        <taxon>Neisseriales</taxon>
        <taxon>Neisseriaceae</taxon>
        <taxon>Eikenella</taxon>
    </lineage>
</organism>
<dbReference type="PROSITE" id="PS51779">
    <property type="entry name" value="POTRA"/>
    <property type="match status" value="1"/>
</dbReference>
<reference evidence="12 13" key="1">
    <citation type="submission" date="2020-09" db="EMBL/GenBank/DDBJ databases">
        <title>Eikenella S3660 sp. nov., isolated from a throat swab.</title>
        <authorList>
            <person name="Buhl M."/>
        </authorList>
    </citation>
    <scope>NUCLEOTIDE SEQUENCE [LARGE SCALE GENOMIC DNA]</scope>
    <source>
        <strain evidence="12 13">S3360</strain>
    </source>
</reference>
<gene>
    <name evidence="9" type="primary">ftsQ</name>
    <name evidence="12" type="ORF">H9Q10_06330</name>
</gene>
<name>A0ABS0NAI6_9NEIS</name>
<protein>
    <recommendedName>
        <fullName evidence="9">Cell division protein FtsQ</fullName>
    </recommendedName>
</protein>
<keyword evidence="3 9" id="KW-0997">Cell inner membrane</keyword>
<keyword evidence="2 9" id="KW-1003">Cell membrane</keyword>
<evidence type="ECO:0000256" key="2">
    <source>
        <dbReference type="ARBA" id="ARBA00022475"/>
    </source>
</evidence>
<feature type="domain" description="POTRA" evidence="11">
    <location>
        <begin position="39"/>
        <end position="108"/>
    </location>
</feature>
<dbReference type="InterPro" id="IPR013685">
    <property type="entry name" value="POTRA_FtsQ_type"/>
</dbReference>
<comment type="similarity">
    <text evidence="9">Belongs to the FtsQ/DivIB family. FtsQ subfamily.</text>
</comment>
<dbReference type="GO" id="GO:0051301">
    <property type="term" value="P:cell division"/>
    <property type="evidence" value="ECO:0007669"/>
    <property type="project" value="UniProtKB-KW"/>
</dbReference>
<accession>A0ABS0NAI6</accession>
<dbReference type="HAMAP" id="MF_00911">
    <property type="entry name" value="FtsQ_subfam"/>
    <property type="match status" value="1"/>
</dbReference>
<evidence type="ECO:0000256" key="6">
    <source>
        <dbReference type="ARBA" id="ARBA00022989"/>
    </source>
</evidence>
<evidence type="ECO:0000259" key="11">
    <source>
        <dbReference type="PROSITE" id="PS51779"/>
    </source>
</evidence>
<evidence type="ECO:0000256" key="9">
    <source>
        <dbReference type="HAMAP-Rule" id="MF_00911"/>
    </source>
</evidence>
<evidence type="ECO:0000313" key="12">
    <source>
        <dbReference type="EMBL" id="MBH5329285.1"/>
    </source>
</evidence>
<dbReference type="Pfam" id="PF08478">
    <property type="entry name" value="POTRA_1"/>
    <property type="match status" value="1"/>
</dbReference>
<keyword evidence="7 9" id="KW-0472">Membrane</keyword>
<sequence length="254" mass="28704">MRLWDNAGALKRINSSLYLLAGIGLVAAAVMWMMNSPYFPVKLVKIDGQLQRLSAAQLQQTAHQHIRGNIFKADLNEARQAFEALPWVAKAEVRRLWPDTVQIHVVERKPVARWEGGGLVDSEGRGFDAPSDENFPVFAGTPGMRKIMVDEFAEFQAILAPASQSIARMDYSSRSSRVLTLSNGIRLHLGRNNAPMRLRRFVQAWHEILKERAADIRYVDLRYRDGFAVRYRQGADNEGNDNDNETTPRNQAAD</sequence>